<dbReference type="Proteomes" id="UP000054477">
    <property type="component" value="Unassembled WGS sequence"/>
</dbReference>
<sequence>FPLFMSPISCLVCYNGLKSNSTFTDGVVLRIFDHALIIPIRCGLFLNQEIGVSSKPSEAV</sequence>
<dbReference type="OrthoDB" id="10369098at2759"/>
<gene>
    <name evidence="1" type="ORF">K443DRAFT_85392</name>
</gene>
<dbReference type="EMBL" id="KN838543">
    <property type="protein sequence ID" value="KIK08287.1"/>
    <property type="molecule type" value="Genomic_DNA"/>
</dbReference>
<evidence type="ECO:0000313" key="2">
    <source>
        <dbReference type="Proteomes" id="UP000054477"/>
    </source>
</evidence>
<keyword evidence="2" id="KW-1185">Reference proteome</keyword>
<proteinExistence type="predicted"/>
<protein>
    <submittedName>
        <fullName evidence="1">Uncharacterized protein</fullName>
    </submittedName>
</protein>
<feature type="non-terminal residue" evidence="1">
    <location>
        <position position="1"/>
    </location>
</feature>
<dbReference type="HOGENOM" id="CLU_2948113_0_0_1"/>
<name>A0A0C9YD48_9AGAR</name>
<accession>A0A0C9YD48</accession>
<reference evidence="2" key="2">
    <citation type="submission" date="2015-01" db="EMBL/GenBank/DDBJ databases">
        <title>Evolutionary Origins and Diversification of the Mycorrhizal Mutualists.</title>
        <authorList>
            <consortium name="DOE Joint Genome Institute"/>
            <consortium name="Mycorrhizal Genomics Consortium"/>
            <person name="Kohler A."/>
            <person name="Kuo A."/>
            <person name="Nagy L.G."/>
            <person name="Floudas D."/>
            <person name="Copeland A."/>
            <person name="Barry K.W."/>
            <person name="Cichocki N."/>
            <person name="Veneault-Fourrey C."/>
            <person name="LaButti K."/>
            <person name="Lindquist E.A."/>
            <person name="Lipzen A."/>
            <person name="Lundell T."/>
            <person name="Morin E."/>
            <person name="Murat C."/>
            <person name="Riley R."/>
            <person name="Ohm R."/>
            <person name="Sun H."/>
            <person name="Tunlid A."/>
            <person name="Henrissat B."/>
            <person name="Grigoriev I.V."/>
            <person name="Hibbett D.S."/>
            <person name="Martin F."/>
        </authorList>
    </citation>
    <scope>NUCLEOTIDE SEQUENCE [LARGE SCALE GENOMIC DNA]</scope>
    <source>
        <strain evidence="2">LaAM-08-1</strain>
    </source>
</reference>
<dbReference type="AlphaFoldDB" id="A0A0C9YD48"/>
<evidence type="ECO:0000313" key="1">
    <source>
        <dbReference type="EMBL" id="KIK08287.1"/>
    </source>
</evidence>
<reference evidence="1 2" key="1">
    <citation type="submission" date="2014-04" db="EMBL/GenBank/DDBJ databases">
        <authorList>
            <consortium name="DOE Joint Genome Institute"/>
            <person name="Kuo A."/>
            <person name="Kohler A."/>
            <person name="Nagy L.G."/>
            <person name="Floudas D."/>
            <person name="Copeland A."/>
            <person name="Barry K.W."/>
            <person name="Cichocki N."/>
            <person name="Veneault-Fourrey C."/>
            <person name="LaButti K."/>
            <person name="Lindquist E.A."/>
            <person name="Lipzen A."/>
            <person name="Lundell T."/>
            <person name="Morin E."/>
            <person name="Murat C."/>
            <person name="Sun H."/>
            <person name="Tunlid A."/>
            <person name="Henrissat B."/>
            <person name="Grigoriev I.V."/>
            <person name="Hibbett D.S."/>
            <person name="Martin F."/>
            <person name="Nordberg H.P."/>
            <person name="Cantor M.N."/>
            <person name="Hua S.X."/>
        </authorList>
    </citation>
    <scope>NUCLEOTIDE SEQUENCE [LARGE SCALE GENOMIC DNA]</scope>
    <source>
        <strain evidence="1 2">LaAM-08-1</strain>
    </source>
</reference>
<organism evidence="1 2">
    <name type="scientific">Laccaria amethystina LaAM-08-1</name>
    <dbReference type="NCBI Taxonomy" id="1095629"/>
    <lineage>
        <taxon>Eukaryota</taxon>
        <taxon>Fungi</taxon>
        <taxon>Dikarya</taxon>
        <taxon>Basidiomycota</taxon>
        <taxon>Agaricomycotina</taxon>
        <taxon>Agaricomycetes</taxon>
        <taxon>Agaricomycetidae</taxon>
        <taxon>Agaricales</taxon>
        <taxon>Agaricineae</taxon>
        <taxon>Hydnangiaceae</taxon>
        <taxon>Laccaria</taxon>
    </lineage>
</organism>